<keyword evidence="3" id="KW-1185">Reference proteome</keyword>
<dbReference type="RefSeq" id="XP_025361158.1">
    <property type="nucleotide sequence ID" value="XM_025508370.1"/>
</dbReference>
<dbReference type="AlphaFoldDB" id="A0A316UMQ7"/>
<keyword evidence="1" id="KW-0732">Signal</keyword>
<dbReference type="GeneID" id="37030193"/>
<evidence type="ECO:0000256" key="1">
    <source>
        <dbReference type="SAM" id="SignalP"/>
    </source>
</evidence>
<evidence type="ECO:0000313" key="2">
    <source>
        <dbReference type="EMBL" id="PWN26546.1"/>
    </source>
</evidence>
<proteinExistence type="predicted"/>
<protein>
    <recommendedName>
        <fullName evidence="4">Cyanovirin-N domain-containing protein</fullName>
    </recommendedName>
</protein>
<feature type="chain" id="PRO_5016370384" description="Cyanovirin-N domain-containing protein" evidence="1">
    <location>
        <begin position="19"/>
        <end position="147"/>
    </location>
</feature>
<feature type="signal peptide" evidence="1">
    <location>
        <begin position="1"/>
        <end position="18"/>
    </location>
</feature>
<dbReference type="EMBL" id="KZ819671">
    <property type="protein sequence ID" value="PWN26546.1"/>
    <property type="molecule type" value="Genomic_DNA"/>
</dbReference>
<name>A0A316UMQ7_9BASI</name>
<accession>A0A316UMQ7</accession>
<evidence type="ECO:0000313" key="3">
    <source>
        <dbReference type="Proteomes" id="UP000245884"/>
    </source>
</evidence>
<organism evidence="2 3">
    <name type="scientific">Jaminaea rosea</name>
    <dbReference type="NCBI Taxonomy" id="1569628"/>
    <lineage>
        <taxon>Eukaryota</taxon>
        <taxon>Fungi</taxon>
        <taxon>Dikarya</taxon>
        <taxon>Basidiomycota</taxon>
        <taxon>Ustilaginomycotina</taxon>
        <taxon>Exobasidiomycetes</taxon>
        <taxon>Microstromatales</taxon>
        <taxon>Microstromatales incertae sedis</taxon>
        <taxon>Jaminaea</taxon>
    </lineage>
</organism>
<gene>
    <name evidence="2" type="ORF">BDZ90DRAFT_261356</name>
</gene>
<sequence>MLLCTLLTIFSAICSAYAKHVTCSWRPFTKPPWYSSFFLYCIADLHDIGSGQAEYHCNDGTYLKIADFGKLRPGVLEWGTPCGGGGWAFGGKGGVCIADIWGLCLGDTCNGSCFYMKSFDDCEWPALFNISSAPKSVELWYYNGWGF</sequence>
<dbReference type="Proteomes" id="UP000245884">
    <property type="component" value="Unassembled WGS sequence"/>
</dbReference>
<evidence type="ECO:0008006" key="4">
    <source>
        <dbReference type="Google" id="ProtNLM"/>
    </source>
</evidence>
<reference evidence="2 3" key="1">
    <citation type="journal article" date="2018" name="Mol. Biol. Evol.">
        <title>Broad Genomic Sampling Reveals a Smut Pathogenic Ancestry of the Fungal Clade Ustilaginomycotina.</title>
        <authorList>
            <person name="Kijpornyongpan T."/>
            <person name="Mondo S.J."/>
            <person name="Barry K."/>
            <person name="Sandor L."/>
            <person name="Lee J."/>
            <person name="Lipzen A."/>
            <person name="Pangilinan J."/>
            <person name="LaButti K."/>
            <person name="Hainaut M."/>
            <person name="Henrissat B."/>
            <person name="Grigoriev I.V."/>
            <person name="Spatafora J.W."/>
            <person name="Aime M.C."/>
        </authorList>
    </citation>
    <scope>NUCLEOTIDE SEQUENCE [LARGE SCALE GENOMIC DNA]</scope>
    <source>
        <strain evidence="2 3">MCA 5214</strain>
    </source>
</reference>